<dbReference type="AlphaFoldDB" id="W6P1Y9"/>
<dbReference type="Proteomes" id="UP000019380">
    <property type="component" value="Unassembled WGS sequence"/>
</dbReference>
<comment type="caution">
    <text evidence="1">The sequence shown here is derived from an EMBL/GenBank/DDBJ whole genome shotgun (WGS) entry which is preliminary data.</text>
</comment>
<dbReference type="EMBL" id="CBXG010000019">
    <property type="protein sequence ID" value="CDM04106.1"/>
    <property type="molecule type" value="Genomic_DNA"/>
</dbReference>
<proteinExistence type="predicted"/>
<name>W6P1Y9_9BACE</name>
<evidence type="ECO:0000313" key="2">
    <source>
        <dbReference type="Proteomes" id="UP000019380"/>
    </source>
</evidence>
<accession>W6P1Y9</accession>
<gene>
    <name evidence="1" type="ORF">BN890_16800</name>
</gene>
<organism evidence="1 2">
    <name type="scientific">Bacteroides xylanisolvens SD CC 1b</name>
    <dbReference type="NCBI Taxonomy" id="702447"/>
    <lineage>
        <taxon>Bacteria</taxon>
        <taxon>Pseudomonadati</taxon>
        <taxon>Bacteroidota</taxon>
        <taxon>Bacteroidia</taxon>
        <taxon>Bacteroidales</taxon>
        <taxon>Bacteroidaceae</taxon>
        <taxon>Bacteroides</taxon>
    </lineage>
</organism>
<sequence length="45" mass="5358">MHQKKSSLPYYLKFTYTDIFSRFTAITPPPADYSQSRIIFKQIDI</sequence>
<evidence type="ECO:0000313" key="1">
    <source>
        <dbReference type="EMBL" id="CDM04106.1"/>
    </source>
</evidence>
<protein>
    <submittedName>
        <fullName evidence="1">Uncharacterized protein</fullName>
    </submittedName>
</protein>
<reference evidence="1 2" key="1">
    <citation type="submission" date="2013-12" db="EMBL/GenBank/DDBJ databases">
        <title>Improved hybrid genome assemblies of Bacteroides xylanisolvens SD CC 1b and Bacteroides xylanisolvens SD CC 2a using Illumina and 454 Sequencing.</title>
        <authorList>
            <person name="Ramaraj T."/>
            <person name="Sundararajan A."/>
            <person name="Mudge J."/>
            <person name="Schilkey F.D."/>
            <person name="Delvecchio V."/>
            <person name="Donlon M."/>
            <person name="Ziemer C."/>
        </authorList>
    </citation>
    <scope>NUCLEOTIDE SEQUENCE [LARGE SCALE GENOMIC DNA]</scope>
</reference>